<dbReference type="AlphaFoldDB" id="A0A0D2HPB6"/>
<evidence type="ECO:0000313" key="5">
    <source>
        <dbReference type="EMBL" id="KIX12358.1"/>
    </source>
</evidence>
<name>A0A0D2HPB6_9BACT</name>
<evidence type="ECO:0000256" key="2">
    <source>
        <dbReference type="ARBA" id="ARBA00022827"/>
    </source>
</evidence>
<dbReference type="InterPro" id="IPR051312">
    <property type="entry name" value="Diverse_Substr_Oxidored"/>
</dbReference>
<evidence type="ECO:0000256" key="1">
    <source>
        <dbReference type="ARBA" id="ARBA00022630"/>
    </source>
</evidence>
<accession>A0A0D2HPB6</accession>
<proteinExistence type="predicted"/>
<dbReference type="GO" id="GO:0071949">
    <property type="term" value="F:FAD binding"/>
    <property type="evidence" value="ECO:0007669"/>
    <property type="project" value="InterPro"/>
</dbReference>
<dbReference type="InterPro" id="IPR016169">
    <property type="entry name" value="FAD-bd_PCMH_sub2"/>
</dbReference>
<dbReference type="Gene3D" id="3.30.390.50">
    <property type="entry name" value="CO dehydrogenase flavoprotein, C-terminal domain"/>
    <property type="match status" value="1"/>
</dbReference>
<keyword evidence="1" id="KW-0285">Flavoprotein</keyword>
<dbReference type="Proteomes" id="UP000032233">
    <property type="component" value="Unassembled WGS sequence"/>
</dbReference>
<dbReference type="RefSeq" id="WP_052515355.1">
    <property type="nucleotide sequence ID" value="NZ_AZAC01000033.1"/>
</dbReference>
<dbReference type="InterPro" id="IPR016166">
    <property type="entry name" value="FAD-bd_PCMH"/>
</dbReference>
<organism evidence="5 6">
    <name type="scientific">Dethiosulfatarculus sandiegensis</name>
    <dbReference type="NCBI Taxonomy" id="1429043"/>
    <lineage>
        <taxon>Bacteria</taxon>
        <taxon>Pseudomonadati</taxon>
        <taxon>Thermodesulfobacteriota</taxon>
        <taxon>Desulfarculia</taxon>
        <taxon>Desulfarculales</taxon>
        <taxon>Desulfarculaceae</taxon>
        <taxon>Dethiosulfatarculus</taxon>
    </lineage>
</organism>
<evidence type="ECO:0000313" key="6">
    <source>
        <dbReference type="Proteomes" id="UP000032233"/>
    </source>
</evidence>
<keyword evidence="3" id="KW-0560">Oxidoreductase</keyword>
<protein>
    <recommendedName>
        <fullName evidence="4">FAD-binding PCMH-type domain-containing protein</fullName>
    </recommendedName>
</protein>
<dbReference type="InterPro" id="IPR036318">
    <property type="entry name" value="FAD-bd_PCMH-like_sf"/>
</dbReference>
<dbReference type="Gene3D" id="3.30.43.10">
    <property type="entry name" value="Uridine Diphospho-n-acetylenolpyruvylglucosamine Reductase, domain 2"/>
    <property type="match status" value="1"/>
</dbReference>
<keyword evidence="2" id="KW-0274">FAD</keyword>
<dbReference type="EMBL" id="AZAC01000033">
    <property type="protein sequence ID" value="KIX12358.1"/>
    <property type="molecule type" value="Genomic_DNA"/>
</dbReference>
<dbReference type="InterPro" id="IPR005107">
    <property type="entry name" value="CO_DH_flav_C"/>
</dbReference>
<keyword evidence="6" id="KW-1185">Reference proteome</keyword>
<dbReference type="PANTHER" id="PTHR42659">
    <property type="entry name" value="XANTHINE DEHYDROGENASE SUBUNIT C-RELATED"/>
    <property type="match status" value="1"/>
</dbReference>
<dbReference type="SUPFAM" id="SSF56176">
    <property type="entry name" value="FAD-binding/transporter-associated domain-like"/>
    <property type="match status" value="1"/>
</dbReference>
<dbReference type="Pfam" id="PF03450">
    <property type="entry name" value="CO_deh_flav_C"/>
    <property type="match status" value="1"/>
</dbReference>
<gene>
    <name evidence="5" type="ORF">X474_19350</name>
</gene>
<feature type="domain" description="FAD-binding PCMH-type" evidence="4">
    <location>
        <begin position="1"/>
        <end position="220"/>
    </location>
</feature>
<dbReference type="SMART" id="SM01092">
    <property type="entry name" value="CO_deh_flav_C"/>
    <property type="match status" value="1"/>
</dbReference>
<dbReference type="PROSITE" id="PS51387">
    <property type="entry name" value="FAD_PCMH"/>
    <property type="match status" value="1"/>
</dbReference>
<evidence type="ECO:0000256" key="3">
    <source>
        <dbReference type="ARBA" id="ARBA00023002"/>
    </source>
</evidence>
<dbReference type="STRING" id="1429043.X474_19350"/>
<reference evidence="5 6" key="1">
    <citation type="submission" date="2013-11" db="EMBL/GenBank/DDBJ databases">
        <title>Metagenomic analysis of a methanogenic consortium involved in long chain n-alkane degradation.</title>
        <authorList>
            <person name="Davidova I.A."/>
            <person name="Callaghan A.V."/>
            <person name="Wawrik B."/>
            <person name="Pruitt S."/>
            <person name="Marks C."/>
            <person name="Duncan K.E."/>
            <person name="Suflita J.M."/>
        </authorList>
    </citation>
    <scope>NUCLEOTIDE SEQUENCE [LARGE SCALE GENOMIC DNA]</scope>
    <source>
        <strain evidence="5 6">SPR</strain>
    </source>
</reference>
<dbReference type="Gene3D" id="3.30.465.10">
    <property type="match status" value="1"/>
</dbReference>
<evidence type="ECO:0000259" key="4">
    <source>
        <dbReference type="PROSITE" id="PS51387"/>
    </source>
</evidence>
<comment type="caution">
    <text evidence="5">The sequence shown here is derived from an EMBL/GenBank/DDBJ whole genome shotgun (WGS) entry which is preliminary data.</text>
</comment>
<dbReference type="InterPro" id="IPR016167">
    <property type="entry name" value="FAD-bd_PCMH_sub1"/>
</dbReference>
<dbReference type="InterPro" id="IPR036683">
    <property type="entry name" value="CO_DH_flav_C_dom_sf"/>
</dbReference>
<dbReference type="InParanoid" id="A0A0D2HPB6"/>
<dbReference type="SUPFAM" id="SSF55447">
    <property type="entry name" value="CO dehydrogenase flavoprotein C-terminal domain-like"/>
    <property type="match status" value="1"/>
</dbReference>
<dbReference type="PANTHER" id="PTHR42659:SF2">
    <property type="entry name" value="XANTHINE DEHYDROGENASE SUBUNIT C-RELATED"/>
    <property type="match status" value="1"/>
</dbReference>
<sequence>MPLPGFKYVAPVNLDHALALKAQHQERSMWLAGGTDLVLRARQGLAKPEVVISLKKLVPELSGVQKRGKKLYIGGLSSLDMVAKDPLLKEPFPGLAEALASIGAPTLQHRVGTLSGNLCLETRCNYFNQSEFWRSALAPCFKNGGEVCHPGGESADRCRSVCASDGAIMLAALDGGFELADKSGSRLLPWHEFYTGKGETPFALEPDELVQGVYLDLPVPGSGNAYFKMASRKSIDFALLSAGVNLVVQDGLVKKANLVLGSVFAAPLIMKEATQTLVGKPPEQDNLDRAADLVARHGEVFLIDNLGVDLDWRKKMLRVCALRALNKALGRVEKGGAHAA</sequence>
<dbReference type="GO" id="GO:0016491">
    <property type="term" value="F:oxidoreductase activity"/>
    <property type="evidence" value="ECO:0007669"/>
    <property type="project" value="UniProtKB-KW"/>
</dbReference>
<dbReference type="InterPro" id="IPR002346">
    <property type="entry name" value="Mopterin_DH_FAD-bd"/>
</dbReference>
<dbReference type="Pfam" id="PF00941">
    <property type="entry name" value="FAD_binding_5"/>
    <property type="match status" value="1"/>
</dbReference>